<name>A0ABT3ABM4_9ALTE</name>
<organism evidence="3 4">
    <name type="scientific">Fluctibacter corallii</name>
    <dbReference type="NCBI Taxonomy" id="2984329"/>
    <lineage>
        <taxon>Bacteria</taxon>
        <taxon>Pseudomonadati</taxon>
        <taxon>Pseudomonadota</taxon>
        <taxon>Gammaproteobacteria</taxon>
        <taxon>Alteromonadales</taxon>
        <taxon>Alteromonadaceae</taxon>
        <taxon>Fluctibacter</taxon>
    </lineage>
</organism>
<evidence type="ECO:0000313" key="3">
    <source>
        <dbReference type="EMBL" id="MCV2886080.1"/>
    </source>
</evidence>
<feature type="signal peptide" evidence="2">
    <location>
        <begin position="1"/>
        <end position="24"/>
    </location>
</feature>
<accession>A0ABT3ABM4</accession>
<protein>
    <submittedName>
        <fullName evidence="3">Uncharacterized protein</fullName>
    </submittedName>
</protein>
<dbReference type="EMBL" id="JAOWKX010000008">
    <property type="protein sequence ID" value="MCV2886080.1"/>
    <property type="molecule type" value="Genomic_DNA"/>
</dbReference>
<reference evidence="3 4" key="1">
    <citation type="submission" date="2022-10" db="EMBL/GenBank/DDBJ databases">
        <title>Aestuariibacter sp. AA17 isolated from Montipora capitata coral fragment.</title>
        <authorList>
            <person name="Emsley S.A."/>
            <person name="Pfannmuller K.M."/>
            <person name="Loughran R.M."/>
            <person name="Shlafstein M."/>
            <person name="Papke E."/>
            <person name="Saw J.H."/>
            <person name="Ushijima B."/>
            <person name="Videau P."/>
        </authorList>
    </citation>
    <scope>NUCLEOTIDE SEQUENCE [LARGE SCALE GENOMIC DNA]</scope>
    <source>
        <strain evidence="3 4">AA17</strain>
    </source>
</reference>
<dbReference type="Proteomes" id="UP001652504">
    <property type="component" value="Unassembled WGS sequence"/>
</dbReference>
<sequence length="62" mass="6664">MKKYKQAIVPLIGLTLLLSTESLANGGNKQVPPDDQQGSQSKAPPTDFLKKLEELLNPTGSN</sequence>
<evidence type="ECO:0000256" key="2">
    <source>
        <dbReference type="SAM" id="SignalP"/>
    </source>
</evidence>
<dbReference type="RefSeq" id="WP_263713367.1">
    <property type="nucleotide sequence ID" value="NZ_JAOWKX010000008.1"/>
</dbReference>
<gene>
    <name evidence="3" type="ORF">OE749_15405</name>
</gene>
<feature type="region of interest" description="Disordered" evidence="1">
    <location>
        <begin position="24"/>
        <end position="47"/>
    </location>
</feature>
<keyword evidence="2" id="KW-0732">Signal</keyword>
<proteinExistence type="predicted"/>
<evidence type="ECO:0000313" key="4">
    <source>
        <dbReference type="Proteomes" id="UP001652504"/>
    </source>
</evidence>
<feature type="chain" id="PRO_5046233241" evidence="2">
    <location>
        <begin position="25"/>
        <end position="62"/>
    </location>
</feature>
<evidence type="ECO:0000256" key="1">
    <source>
        <dbReference type="SAM" id="MobiDB-lite"/>
    </source>
</evidence>
<comment type="caution">
    <text evidence="3">The sequence shown here is derived from an EMBL/GenBank/DDBJ whole genome shotgun (WGS) entry which is preliminary data.</text>
</comment>
<keyword evidence="4" id="KW-1185">Reference proteome</keyword>